<dbReference type="AlphaFoldDB" id="A0A023DDQ2"/>
<name>A0A023DDQ2_9BACL</name>
<keyword evidence="2" id="KW-1185">Reference proteome</keyword>
<reference evidence="1 2" key="1">
    <citation type="submission" date="2014-04" db="EMBL/GenBank/DDBJ databases">
        <title>Whole genome shotgun sequence of Geobacillus caldoxylosilyticus NBRC 107762.</title>
        <authorList>
            <person name="Hosoyama A."/>
            <person name="Hosoyama Y."/>
            <person name="Katano-Makiyama Y."/>
            <person name="Tsuchikane K."/>
            <person name="Ohji S."/>
            <person name="Ichikawa N."/>
            <person name="Yamazoe A."/>
            <person name="Fujita N."/>
        </authorList>
    </citation>
    <scope>NUCLEOTIDE SEQUENCE [LARGE SCALE GENOMIC DNA]</scope>
    <source>
        <strain evidence="1 2">NBRC 107762</strain>
    </source>
</reference>
<dbReference type="GeneID" id="301194170"/>
<accession>A0A023DDQ2</accession>
<dbReference type="Proteomes" id="UP000023561">
    <property type="component" value="Unassembled WGS sequence"/>
</dbReference>
<comment type="caution">
    <text evidence="1">The sequence shown here is derived from an EMBL/GenBank/DDBJ whole genome shotgun (WGS) entry which is preliminary data.</text>
</comment>
<dbReference type="Pfam" id="PF13047">
    <property type="entry name" value="DUF3907"/>
    <property type="match status" value="1"/>
</dbReference>
<sequence length="163" mass="19203">MANSIVFQQTKQVEAFLQNTVQTLTDYLNETTLSKLLEEQRDGDKAYYQLLLSNLRRLVVYCEEGLEACRIVLSEEPFRKTAAEKTLYRVYHLCVAEYFTPKSDAWYEDSRSAYTGRNSLKFRQTPPTSFKKLLLSLESEFQTIREELEFYETDYRTKAIQSK</sequence>
<proteinExistence type="predicted"/>
<evidence type="ECO:0000313" key="2">
    <source>
        <dbReference type="Proteomes" id="UP000023561"/>
    </source>
</evidence>
<dbReference type="EMBL" id="BAWO01000019">
    <property type="protein sequence ID" value="GAJ39393.1"/>
    <property type="molecule type" value="Genomic_DNA"/>
</dbReference>
<dbReference type="InterPro" id="IPR025013">
    <property type="entry name" value="DUF3907"/>
</dbReference>
<protein>
    <recommendedName>
        <fullName evidence="3">DUF3907 domain-containing protein</fullName>
    </recommendedName>
</protein>
<evidence type="ECO:0008006" key="3">
    <source>
        <dbReference type="Google" id="ProtNLM"/>
    </source>
</evidence>
<evidence type="ECO:0000313" key="1">
    <source>
        <dbReference type="EMBL" id="GAJ39393.1"/>
    </source>
</evidence>
<organism evidence="1 2">
    <name type="scientific">Parageobacillus caldoxylosilyticus NBRC 107762</name>
    <dbReference type="NCBI Taxonomy" id="1220594"/>
    <lineage>
        <taxon>Bacteria</taxon>
        <taxon>Bacillati</taxon>
        <taxon>Bacillota</taxon>
        <taxon>Bacilli</taxon>
        <taxon>Bacillales</taxon>
        <taxon>Anoxybacillaceae</taxon>
        <taxon>Saccharococcus</taxon>
    </lineage>
</organism>
<dbReference type="RefSeq" id="WP_042408411.1">
    <property type="nucleotide sequence ID" value="NZ_BAWO01000019.1"/>
</dbReference>
<gene>
    <name evidence="1" type="ORF">GCA01S_019_00120</name>
</gene>